<dbReference type="Proteomes" id="UP001155079">
    <property type="component" value="Unassembled WGS sequence"/>
</dbReference>
<feature type="non-terminal residue" evidence="2">
    <location>
        <position position="1"/>
    </location>
</feature>
<feature type="region of interest" description="Disordered" evidence="1">
    <location>
        <begin position="1"/>
        <end position="59"/>
    </location>
</feature>
<gene>
    <name evidence="2" type="ORF">NBH20_10770</name>
</gene>
<keyword evidence="3" id="KW-1185">Reference proteome</keyword>
<evidence type="ECO:0000313" key="3">
    <source>
        <dbReference type="Proteomes" id="UP001155079"/>
    </source>
</evidence>
<accession>A0ABT0V6Y9</accession>
<comment type="caution">
    <text evidence="2">The sequence shown here is derived from an EMBL/GenBank/DDBJ whole genome shotgun (WGS) entry which is preliminary data.</text>
</comment>
<feature type="compositionally biased region" description="Polar residues" evidence="1">
    <location>
        <begin position="18"/>
        <end position="32"/>
    </location>
</feature>
<reference evidence="2 3" key="1">
    <citation type="submission" date="2022-06" db="EMBL/GenBank/DDBJ databases">
        <authorList>
            <person name="Sun Q."/>
        </authorList>
    </citation>
    <scope>NUCLEOTIDE SEQUENCE [LARGE SCALE GENOMIC DNA]</scope>
    <source>
        <strain evidence="2 3">S153</strain>
    </source>
</reference>
<dbReference type="EMBL" id="JAMQAY010000003">
    <property type="protein sequence ID" value="MCM2401640.1"/>
    <property type="molecule type" value="Genomic_DNA"/>
</dbReference>
<dbReference type="RefSeq" id="WP_250945036.1">
    <property type="nucleotide sequence ID" value="NZ_JAMQAY010000003.1"/>
</dbReference>
<name>A0ABT0V6Y9_9HYPH</name>
<sequence length="59" mass="6153">ARQAHNLKAAGSNPAPATKNTPNKFQSASPSKHQAHQRKPQTASGVPAQGQRTIAAELV</sequence>
<evidence type="ECO:0000256" key="1">
    <source>
        <dbReference type="SAM" id="MobiDB-lite"/>
    </source>
</evidence>
<organism evidence="2 3">
    <name type="scientific">Ciceribacter sichuanensis</name>
    <dbReference type="NCBI Taxonomy" id="2949647"/>
    <lineage>
        <taxon>Bacteria</taxon>
        <taxon>Pseudomonadati</taxon>
        <taxon>Pseudomonadota</taxon>
        <taxon>Alphaproteobacteria</taxon>
        <taxon>Hyphomicrobiales</taxon>
        <taxon>Rhizobiaceae</taxon>
        <taxon>Ciceribacter</taxon>
    </lineage>
</organism>
<protein>
    <submittedName>
        <fullName evidence="2">Uncharacterized protein</fullName>
    </submittedName>
</protein>
<proteinExistence type="predicted"/>
<evidence type="ECO:0000313" key="2">
    <source>
        <dbReference type="EMBL" id="MCM2401640.1"/>
    </source>
</evidence>